<reference evidence="2" key="1">
    <citation type="submission" date="2020-04" db="EMBL/GenBank/DDBJ databases">
        <title>Deep metagenomics examines the oral microbiome during advanced dental caries in children, revealing novel taxa and co-occurrences with host molecules.</title>
        <authorList>
            <person name="Baker J.L."/>
            <person name="Morton J.T."/>
            <person name="Dinis M."/>
            <person name="Alvarez R."/>
            <person name="Tran N.C."/>
            <person name="Knight R."/>
            <person name="Edlund A."/>
        </authorList>
    </citation>
    <scope>NUCLEOTIDE SEQUENCE</scope>
    <source>
        <strain evidence="2">JCVI_32_bin.14</strain>
    </source>
</reference>
<protein>
    <submittedName>
        <fullName evidence="2">Uncharacterized protein</fullName>
    </submittedName>
</protein>
<feature type="transmembrane region" description="Helical" evidence="1">
    <location>
        <begin position="36"/>
        <end position="57"/>
    </location>
</feature>
<keyword evidence="1" id="KW-0812">Transmembrane</keyword>
<keyword evidence="1" id="KW-0472">Membrane</keyword>
<dbReference type="Proteomes" id="UP000757890">
    <property type="component" value="Unassembled WGS sequence"/>
</dbReference>
<evidence type="ECO:0000313" key="3">
    <source>
        <dbReference type="Proteomes" id="UP000757890"/>
    </source>
</evidence>
<feature type="transmembrane region" description="Helical" evidence="1">
    <location>
        <begin position="6"/>
        <end position="24"/>
    </location>
</feature>
<evidence type="ECO:0000256" key="1">
    <source>
        <dbReference type="SAM" id="Phobius"/>
    </source>
</evidence>
<dbReference type="EMBL" id="JABZMK010000041">
    <property type="protein sequence ID" value="MBF1129659.1"/>
    <property type="molecule type" value="Genomic_DNA"/>
</dbReference>
<feature type="transmembrane region" description="Helical" evidence="1">
    <location>
        <begin position="157"/>
        <end position="176"/>
    </location>
</feature>
<dbReference type="RefSeq" id="WP_276640139.1">
    <property type="nucleotide sequence ID" value="NZ_DBEZZS010000136.1"/>
</dbReference>
<keyword evidence="1" id="KW-1133">Transmembrane helix</keyword>
<sequence length="186" mass="21051">MDGETASWIFYSGLLMYGLVLFAFKRLYLDTLGSRVLSYMLGMVLAYGILAGVFLASRESMVVRTVLQEALWSGRTHTYRGAGFLLVIVPAVYSIFLLRSSEKGGKNAAWKEKVKMMGSVSINTVMALLGLLCFNYMLDGHSMEECRIVLEESFASIGWESGLLSIALMYFVFYIIKRDHFKHYDR</sequence>
<comment type="caution">
    <text evidence="2">The sequence shown here is derived from an EMBL/GenBank/DDBJ whole genome shotgun (WGS) entry which is preliminary data.</text>
</comment>
<proteinExistence type="predicted"/>
<accession>A0A930FPF1</accession>
<dbReference type="AlphaFoldDB" id="A0A930FPF1"/>
<gene>
    <name evidence="2" type="ORF">HXL70_06400</name>
</gene>
<feature type="transmembrane region" description="Helical" evidence="1">
    <location>
        <begin position="119"/>
        <end position="137"/>
    </location>
</feature>
<organism evidence="2 3">
    <name type="scientific">Dialister invisus</name>
    <dbReference type="NCBI Taxonomy" id="218538"/>
    <lineage>
        <taxon>Bacteria</taxon>
        <taxon>Bacillati</taxon>
        <taxon>Bacillota</taxon>
        <taxon>Negativicutes</taxon>
        <taxon>Veillonellales</taxon>
        <taxon>Veillonellaceae</taxon>
        <taxon>Dialister</taxon>
    </lineage>
</organism>
<feature type="transmembrane region" description="Helical" evidence="1">
    <location>
        <begin position="77"/>
        <end position="98"/>
    </location>
</feature>
<name>A0A930FPF1_9FIRM</name>
<evidence type="ECO:0000313" key="2">
    <source>
        <dbReference type="EMBL" id="MBF1129659.1"/>
    </source>
</evidence>